<dbReference type="UniPathway" id="UPA00545">
    <property type="reaction ID" value="UER00823"/>
</dbReference>
<dbReference type="PANTHER" id="PTHR31707">
    <property type="entry name" value="PECTINESTERASE"/>
    <property type="match status" value="1"/>
</dbReference>
<keyword evidence="8" id="KW-0325">Glycoprotein</keyword>
<proteinExistence type="inferred from homology"/>
<feature type="transmembrane region" description="Helical" evidence="14">
    <location>
        <begin position="29"/>
        <end position="51"/>
    </location>
</feature>
<comment type="pathway">
    <text evidence="1 12">Glycan metabolism; pectin degradation; 2-dehydro-3-deoxy-D-gluconate from pectin: step 1/5.</text>
</comment>
<feature type="active site" evidence="11">
    <location>
        <position position="438"/>
    </location>
</feature>
<evidence type="ECO:0000256" key="1">
    <source>
        <dbReference type="ARBA" id="ARBA00005184"/>
    </source>
</evidence>
<dbReference type="InterPro" id="IPR006501">
    <property type="entry name" value="Pectinesterase_inhib_dom"/>
</dbReference>
<organism evidence="16 17">
    <name type="scientific">Vanilla planifolia</name>
    <name type="common">Vanilla</name>
    <dbReference type="NCBI Taxonomy" id="51239"/>
    <lineage>
        <taxon>Eukaryota</taxon>
        <taxon>Viridiplantae</taxon>
        <taxon>Streptophyta</taxon>
        <taxon>Embryophyta</taxon>
        <taxon>Tracheophyta</taxon>
        <taxon>Spermatophyta</taxon>
        <taxon>Magnoliopsida</taxon>
        <taxon>Liliopsida</taxon>
        <taxon>Asparagales</taxon>
        <taxon>Orchidaceae</taxon>
        <taxon>Vanilloideae</taxon>
        <taxon>Vanilleae</taxon>
        <taxon>Vanilla</taxon>
    </lineage>
</organism>
<dbReference type="FunFam" id="2.160.20.10:FF:000001">
    <property type="entry name" value="Pectinesterase"/>
    <property type="match status" value="1"/>
</dbReference>
<comment type="caution">
    <text evidence="16">The sequence shown here is derived from an EMBL/GenBank/DDBJ whole genome shotgun (WGS) entry which is preliminary data.</text>
</comment>
<dbReference type="GO" id="GO:0004857">
    <property type="term" value="F:enzyme inhibitor activity"/>
    <property type="evidence" value="ECO:0007669"/>
    <property type="project" value="InterPro"/>
</dbReference>
<evidence type="ECO:0000259" key="15">
    <source>
        <dbReference type="SMART" id="SM00856"/>
    </source>
</evidence>
<comment type="similarity">
    <text evidence="3">In the C-terminal section; belongs to the pectinesterase family.</text>
</comment>
<keyword evidence="17" id="KW-1185">Reference proteome</keyword>
<dbReference type="AlphaFoldDB" id="A0A835RSH2"/>
<evidence type="ECO:0000256" key="13">
    <source>
        <dbReference type="SAM" id="MobiDB-lite"/>
    </source>
</evidence>
<evidence type="ECO:0000256" key="4">
    <source>
        <dbReference type="ARBA" id="ARBA00013229"/>
    </source>
</evidence>
<evidence type="ECO:0000256" key="11">
    <source>
        <dbReference type="PROSITE-ProRule" id="PRU10040"/>
    </source>
</evidence>
<comment type="similarity">
    <text evidence="2">In the N-terminal section; belongs to the PMEI family.</text>
</comment>
<feature type="region of interest" description="Disordered" evidence="13">
    <location>
        <begin position="1"/>
        <end position="27"/>
    </location>
</feature>
<evidence type="ECO:0000256" key="2">
    <source>
        <dbReference type="ARBA" id="ARBA00006027"/>
    </source>
</evidence>
<dbReference type="EMBL" id="JADCNL010000001">
    <property type="protein sequence ID" value="KAG0497481.1"/>
    <property type="molecule type" value="Genomic_DNA"/>
</dbReference>
<evidence type="ECO:0000256" key="12">
    <source>
        <dbReference type="RuleBase" id="RU000589"/>
    </source>
</evidence>
<evidence type="ECO:0000256" key="14">
    <source>
        <dbReference type="SAM" id="Phobius"/>
    </source>
</evidence>
<protein>
    <recommendedName>
        <fullName evidence="4 12">Pectinesterase</fullName>
        <ecNumber evidence="4 12">3.1.1.11</ecNumber>
    </recommendedName>
</protein>
<dbReference type="EC" id="3.1.1.11" evidence="4 12"/>
<dbReference type="GO" id="GO:0045490">
    <property type="term" value="P:pectin catabolic process"/>
    <property type="evidence" value="ECO:0007669"/>
    <property type="project" value="UniProtKB-UniRule"/>
</dbReference>
<evidence type="ECO:0000256" key="6">
    <source>
        <dbReference type="ARBA" id="ARBA00023085"/>
    </source>
</evidence>
<dbReference type="OrthoDB" id="275177at2759"/>
<keyword evidence="7" id="KW-1015">Disulfide bond</keyword>
<dbReference type="Gene3D" id="1.20.140.40">
    <property type="entry name" value="Invertase/pectin methylesterase inhibitor family protein"/>
    <property type="match status" value="1"/>
</dbReference>
<keyword evidence="14" id="KW-0812">Transmembrane</keyword>
<accession>A0A835RSH2</accession>
<evidence type="ECO:0000256" key="9">
    <source>
        <dbReference type="ARBA" id="ARBA00047928"/>
    </source>
</evidence>
<dbReference type="InterPro" id="IPR012334">
    <property type="entry name" value="Pectin_lyas_fold"/>
</dbReference>
<dbReference type="Pfam" id="PF04043">
    <property type="entry name" value="PMEI"/>
    <property type="match status" value="1"/>
</dbReference>
<evidence type="ECO:0000313" key="16">
    <source>
        <dbReference type="EMBL" id="KAG0497481.1"/>
    </source>
</evidence>
<dbReference type="SUPFAM" id="SSF101148">
    <property type="entry name" value="Plant invertase/pectin methylesterase inhibitor"/>
    <property type="match status" value="1"/>
</dbReference>
<feature type="compositionally biased region" description="Basic and acidic residues" evidence="13">
    <location>
        <begin position="12"/>
        <end position="21"/>
    </location>
</feature>
<keyword evidence="14" id="KW-1133">Transmembrane helix</keyword>
<name>A0A835RSH2_VANPL</name>
<feature type="domain" description="Pectinesterase inhibitor" evidence="15">
    <location>
        <begin position="71"/>
        <end position="220"/>
    </location>
</feature>
<dbReference type="InterPro" id="IPR011050">
    <property type="entry name" value="Pectin_lyase_fold/virulence"/>
</dbReference>
<evidence type="ECO:0000256" key="10">
    <source>
        <dbReference type="ARBA" id="ARBA00057335"/>
    </source>
</evidence>
<dbReference type="SMART" id="SM00856">
    <property type="entry name" value="PMEI"/>
    <property type="match status" value="1"/>
</dbReference>
<evidence type="ECO:0000256" key="7">
    <source>
        <dbReference type="ARBA" id="ARBA00023157"/>
    </source>
</evidence>
<evidence type="ECO:0000256" key="5">
    <source>
        <dbReference type="ARBA" id="ARBA00022801"/>
    </source>
</evidence>
<comment type="function">
    <text evidence="10">Acts in the modification of cell walls via demethylesterification of cell wall pectin.</text>
</comment>
<evidence type="ECO:0000313" key="17">
    <source>
        <dbReference type="Proteomes" id="UP000636800"/>
    </source>
</evidence>
<evidence type="ECO:0000256" key="3">
    <source>
        <dbReference type="ARBA" id="ARBA00007786"/>
    </source>
</evidence>
<keyword evidence="5 12" id="KW-0378">Hydrolase</keyword>
<dbReference type="CDD" id="cd15798">
    <property type="entry name" value="PMEI-like_3"/>
    <property type="match status" value="1"/>
</dbReference>
<keyword evidence="14" id="KW-0472">Membrane</keyword>
<dbReference type="SUPFAM" id="SSF51126">
    <property type="entry name" value="Pectin lyase-like"/>
    <property type="match status" value="1"/>
</dbReference>
<dbReference type="Proteomes" id="UP000636800">
    <property type="component" value="Chromosome 1"/>
</dbReference>
<keyword evidence="6 12" id="KW-0063">Aspartyl esterase</keyword>
<dbReference type="InterPro" id="IPR035513">
    <property type="entry name" value="Invertase/methylesterase_inhib"/>
</dbReference>
<dbReference type="NCBIfam" id="TIGR01614">
    <property type="entry name" value="PME_inhib"/>
    <property type="match status" value="1"/>
</dbReference>
<dbReference type="GO" id="GO:0030599">
    <property type="term" value="F:pectinesterase activity"/>
    <property type="evidence" value="ECO:0007669"/>
    <property type="project" value="UniProtKB-UniRule"/>
</dbReference>
<comment type="catalytic activity">
    <reaction evidence="9 12">
        <text>[(1-&gt;4)-alpha-D-galacturonosyl methyl ester](n) + n H2O = [(1-&gt;4)-alpha-D-galacturonosyl](n) + n methanol + n H(+)</text>
        <dbReference type="Rhea" id="RHEA:22380"/>
        <dbReference type="Rhea" id="RHEA-COMP:14570"/>
        <dbReference type="Rhea" id="RHEA-COMP:14573"/>
        <dbReference type="ChEBI" id="CHEBI:15377"/>
        <dbReference type="ChEBI" id="CHEBI:15378"/>
        <dbReference type="ChEBI" id="CHEBI:17790"/>
        <dbReference type="ChEBI" id="CHEBI:140522"/>
        <dbReference type="ChEBI" id="CHEBI:140523"/>
        <dbReference type="EC" id="3.1.1.11"/>
    </reaction>
</comment>
<dbReference type="FunFam" id="1.20.140.40:FF:000001">
    <property type="entry name" value="Pectinesterase"/>
    <property type="match status" value="1"/>
</dbReference>
<dbReference type="Gene3D" id="2.160.20.10">
    <property type="entry name" value="Single-stranded right-handed beta-helix, Pectin lyase-like"/>
    <property type="match status" value="1"/>
</dbReference>
<reference evidence="16 17" key="1">
    <citation type="journal article" date="2020" name="Nat. Food">
        <title>A phased Vanilla planifolia genome enables genetic improvement of flavour and production.</title>
        <authorList>
            <person name="Hasing T."/>
            <person name="Tang H."/>
            <person name="Brym M."/>
            <person name="Khazi F."/>
            <person name="Huang T."/>
            <person name="Chambers A.H."/>
        </authorList>
    </citation>
    <scope>NUCLEOTIDE SEQUENCE [LARGE SCALE GENOMIC DNA]</scope>
    <source>
        <tissue evidence="16">Leaf</tissue>
    </source>
</reference>
<sequence length="604" mass="67743">MASFQGPGAVSQDRRRDEEDRKRRRKMQITGTAASVVLLLAVVGTACTLYSTEKDNPSTNLATVDAAQLHTTAKSVQMLCESTDYKETCVSSLNKMVKQNTTDPKELLKAAIVVILDEISNAFSHTRLLGDKDPRVRDAVEDCRQLFEDSKDEIHRSLNSIIDVGLEHLPERSRDIRTWLSSVMSYQQTCIDGFPEGDLKNMLRKTLNASQELTSNSLAIVGDLANFLDVLNIPELSFNGRKLLTKRTITSHDELADDLQKLDEEGFPSWLGEEQRRELKQVDIKLKPNVTVAKDGSGDYKTISKALAKMPNKYSGRYVIYVKEGIYKETVNVTKKMQNVTIFGDGGTKTIITGRKNFVDGVRTFLTATFVVSGDNFMGIGLGIRNTAGAAKHQAVAIRVQSDQSVFFECRFEGYQDTLYAQAKRQFYRSCVISGTVDFIFGDSAAVFQNCLMVLRRPLDNQQNIVLAHGRTDRHETTGFVLHKCKIIADDKLVPVQGKIRSYLGRPWKEYARHVILESEIADAVHADGYLPWEGEFGLKTLFYGEYNNTGPGANFTGRVKWPGVKLLKKKTAEKYTVARFIQGNKWINIKRGATIPVRYGLYN</sequence>
<gene>
    <name evidence="16" type="ORF">HPP92_002172</name>
</gene>
<dbReference type="InterPro" id="IPR000070">
    <property type="entry name" value="Pectinesterase_cat"/>
</dbReference>
<evidence type="ECO:0000256" key="8">
    <source>
        <dbReference type="ARBA" id="ARBA00023180"/>
    </source>
</evidence>
<dbReference type="Pfam" id="PF01095">
    <property type="entry name" value="Pectinesterase"/>
    <property type="match status" value="1"/>
</dbReference>
<dbReference type="InterPro" id="IPR033131">
    <property type="entry name" value="Pectinesterase_Asp_AS"/>
</dbReference>
<dbReference type="GO" id="GO:0042545">
    <property type="term" value="P:cell wall modification"/>
    <property type="evidence" value="ECO:0007669"/>
    <property type="project" value="UniProtKB-UniRule"/>
</dbReference>
<dbReference type="PROSITE" id="PS00503">
    <property type="entry name" value="PECTINESTERASE_2"/>
    <property type="match status" value="1"/>
</dbReference>